<evidence type="ECO:0000256" key="2">
    <source>
        <dbReference type="ARBA" id="ARBA00023315"/>
    </source>
</evidence>
<dbReference type="KEGG" id="gey:QMQ05_12775"/>
<reference evidence="4 5" key="1">
    <citation type="submission" date="2023-05" db="EMBL/GenBank/DDBJ databases">
        <title>Glutamicibacter sp. B1, complete genome.</title>
        <authorList>
            <person name="Long Y.H."/>
            <person name="Fang T."/>
            <person name="Li X.Y."/>
        </authorList>
    </citation>
    <scope>NUCLEOTIDE SEQUENCE [LARGE SCALE GENOMIC DNA]</scope>
    <source>
        <strain evidence="4 5">B1</strain>
    </source>
</reference>
<dbReference type="CDD" id="cd04301">
    <property type="entry name" value="NAT_SF"/>
    <property type="match status" value="1"/>
</dbReference>
<organism evidence="4 5">
    <name type="scientific">Glutamicibacter ectropisis</name>
    <dbReference type="NCBI Taxonomy" id="3046593"/>
    <lineage>
        <taxon>Bacteria</taxon>
        <taxon>Bacillati</taxon>
        <taxon>Actinomycetota</taxon>
        <taxon>Actinomycetes</taxon>
        <taxon>Micrococcales</taxon>
        <taxon>Micrococcaceae</taxon>
        <taxon>Glutamicibacter</taxon>
    </lineage>
</organism>
<dbReference type="PANTHER" id="PTHR43877:SF2">
    <property type="entry name" value="AMINOALKYLPHOSPHONATE N-ACETYLTRANSFERASE-RELATED"/>
    <property type="match status" value="1"/>
</dbReference>
<dbReference type="InterPro" id="IPR000182">
    <property type="entry name" value="GNAT_dom"/>
</dbReference>
<dbReference type="SUPFAM" id="SSF55729">
    <property type="entry name" value="Acyl-CoA N-acyltransferases (Nat)"/>
    <property type="match status" value="1"/>
</dbReference>
<accession>A0AAU6WCF6</accession>
<dbReference type="PROSITE" id="PS51186">
    <property type="entry name" value="GNAT"/>
    <property type="match status" value="1"/>
</dbReference>
<dbReference type="InterPro" id="IPR050832">
    <property type="entry name" value="Bact_Acetyltransf"/>
</dbReference>
<evidence type="ECO:0000259" key="3">
    <source>
        <dbReference type="PROSITE" id="PS51186"/>
    </source>
</evidence>
<dbReference type="GO" id="GO:0016747">
    <property type="term" value="F:acyltransferase activity, transferring groups other than amino-acyl groups"/>
    <property type="evidence" value="ECO:0007669"/>
    <property type="project" value="InterPro"/>
</dbReference>
<evidence type="ECO:0000313" key="5">
    <source>
        <dbReference type="Proteomes" id="UP001486888"/>
    </source>
</evidence>
<keyword evidence="2" id="KW-0012">Acyltransferase</keyword>
<dbReference type="InterPro" id="IPR016181">
    <property type="entry name" value="Acyl_CoA_acyltransferase"/>
</dbReference>
<dbReference type="RefSeq" id="WP_345470553.1">
    <property type="nucleotide sequence ID" value="NZ_CP125942.1"/>
</dbReference>
<keyword evidence="5" id="KW-1185">Reference proteome</keyword>
<evidence type="ECO:0000256" key="1">
    <source>
        <dbReference type="ARBA" id="ARBA00022679"/>
    </source>
</evidence>
<evidence type="ECO:0000313" key="4">
    <source>
        <dbReference type="EMBL" id="XAO45217.1"/>
    </source>
</evidence>
<dbReference type="AlphaFoldDB" id="A0AAU6WCF6"/>
<name>A0AAU6WCF6_9MICC</name>
<dbReference type="Pfam" id="PF00583">
    <property type="entry name" value="Acetyltransf_1"/>
    <property type="match status" value="1"/>
</dbReference>
<dbReference type="PANTHER" id="PTHR43877">
    <property type="entry name" value="AMINOALKYLPHOSPHONATE N-ACETYLTRANSFERASE-RELATED-RELATED"/>
    <property type="match status" value="1"/>
</dbReference>
<proteinExistence type="predicted"/>
<keyword evidence="1" id="KW-0808">Transferase</keyword>
<dbReference type="EMBL" id="CP125942">
    <property type="protein sequence ID" value="XAO45217.1"/>
    <property type="molecule type" value="Genomic_DNA"/>
</dbReference>
<dbReference type="Gene3D" id="3.40.630.30">
    <property type="match status" value="1"/>
</dbReference>
<feature type="domain" description="N-acetyltransferase" evidence="3">
    <location>
        <begin position="23"/>
        <end position="164"/>
    </location>
</feature>
<sequence>MSTQLTATLTAHTVLIGDPRLSALFAGLTEEYTQRYGDRNGSVAQELERFPAHEFTAPLGRFIILEEAGQTVAGGALRRYDQHTAELKRIWTHEDHRRRGLARRVLVELELAAVDLGYTQIYLTTGPRQPEALKLYLNAGYQPHFDLDAALESIEHLPFTKQLPTTSAGATIGV</sequence>
<protein>
    <submittedName>
        <fullName evidence="4">GNAT family N-acetyltransferase</fullName>
    </submittedName>
</protein>
<gene>
    <name evidence="4" type="ORF">QMQ05_12775</name>
</gene>
<dbReference type="Proteomes" id="UP001486888">
    <property type="component" value="Chromosome"/>
</dbReference>